<feature type="region of interest" description="Disordered" evidence="1">
    <location>
        <begin position="1"/>
        <end position="47"/>
    </location>
</feature>
<dbReference type="AlphaFoldDB" id="A0A8D8GTN1"/>
<accession>A0A8D8GTN1</accession>
<evidence type="ECO:0000313" key="2">
    <source>
        <dbReference type="EMBL" id="CAG6518549.1"/>
    </source>
</evidence>
<reference evidence="2" key="1">
    <citation type="submission" date="2021-05" db="EMBL/GenBank/DDBJ databases">
        <authorList>
            <person name="Alioto T."/>
            <person name="Alioto T."/>
            <person name="Gomez Garrido J."/>
        </authorList>
    </citation>
    <scope>NUCLEOTIDE SEQUENCE</scope>
</reference>
<name>A0A8D8GTN1_CULPI</name>
<dbReference type="EMBL" id="HBUE01283143">
    <property type="protein sequence ID" value="CAG6570082.1"/>
    <property type="molecule type" value="Transcribed_RNA"/>
</dbReference>
<sequence length="163" mass="17578">MSRALPLQPGPRAPPHLRLLAGHREKALPPVPPLPPGQKRRPPMLDDPDLLRRLGRGLLQPPLVPPGRRRRLLRLRRGKIQGRCPAGGRAPIPQHVPGLGRRLPSGGSVQEIPRAGSVPEGAAAVVGNLQAHSRNGSGQWGRGGTEEGRVIVVSEKRFKKIIV</sequence>
<proteinExistence type="predicted"/>
<organism evidence="2">
    <name type="scientific">Culex pipiens</name>
    <name type="common">House mosquito</name>
    <dbReference type="NCBI Taxonomy" id="7175"/>
    <lineage>
        <taxon>Eukaryota</taxon>
        <taxon>Metazoa</taxon>
        <taxon>Ecdysozoa</taxon>
        <taxon>Arthropoda</taxon>
        <taxon>Hexapoda</taxon>
        <taxon>Insecta</taxon>
        <taxon>Pterygota</taxon>
        <taxon>Neoptera</taxon>
        <taxon>Endopterygota</taxon>
        <taxon>Diptera</taxon>
        <taxon>Nematocera</taxon>
        <taxon>Culicoidea</taxon>
        <taxon>Culicidae</taxon>
        <taxon>Culicinae</taxon>
        <taxon>Culicini</taxon>
        <taxon>Culex</taxon>
        <taxon>Culex</taxon>
    </lineage>
</organism>
<feature type="region of interest" description="Disordered" evidence="1">
    <location>
        <begin position="82"/>
        <end position="104"/>
    </location>
</feature>
<dbReference type="EMBL" id="HBUE01054484">
    <property type="protein sequence ID" value="CAG6465897.1"/>
    <property type="molecule type" value="Transcribed_RNA"/>
</dbReference>
<dbReference type="EMBL" id="HBUE01177606">
    <property type="protein sequence ID" value="CAG6518549.1"/>
    <property type="molecule type" value="Transcribed_RNA"/>
</dbReference>
<evidence type="ECO:0000256" key="1">
    <source>
        <dbReference type="SAM" id="MobiDB-lite"/>
    </source>
</evidence>
<protein>
    <submittedName>
        <fullName evidence="2">(northern house mosquito) hypothetical protein</fullName>
    </submittedName>
</protein>